<sequence length="171" mass="18410">MSLLSSLFARKDDRAALRPLYAMIVATAREPHWYERGGVADSLDGRFDMVAAVLSLVLLRLEALDAKGESARLTELFIDDMDAQIRQIGFGDVVVGKQVGHMVGALGGRLAAYRAGLAGEAPLSEALVRNLYRGNAPAPEALAYLEGELRALFGRLSGQDRDALLSGRLRG</sequence>
<comment type="similarity">
    <text evidence="1">Belongs to the UPF0174 family.</text>
</comment>
<evidence type="ECO:0000313" key="4">
    <source>
        <dbReference type="Proteomes" id="UP001138540"/>
    </source>
</evidence>
<protein>
    <submittedName>
        <fullName evidence="3">Cytochrome b pre-mRNA-processing protein 3</fullName>
    </submittedName>
</protein>
<name>A0ABR6NL83_9SPHN</name>
<gene>
    <name evidence="3" type="ORF">HNP60_003865</name>
</gene>
<comment type="caution">
    <text evidence="3">The sequence shown here is derived from an EMBL/GenBank/DDBJ whole genome shotgun (WGS) entry which is preliminary data.</text>
</comment>
<organism evidence="3 4">
    <name type="scientific">Sphingobium lignivorans</name>
    <dbReference type="NCBI Taxonomy" id="2735886"/>
    <lineage>
        <taxon>Bacteria</taxon>
        <taxon>Pseudomonadati</taxon>
        <taxon>Pseudomonadota</taxon>
        <taxon>Alphaproteobacteria</taxon>
        <taxon>Sphingomonadales</taxon>
        <taxon>Sphingomonadaceae</taxon>
        <taxon>Sphingobium</taxon>
    </lineage>
</organism>
<dbReference type="Proteomes" id="UP001138540">
    <property type="component" value="Unassembled WGS sequence"/>
</dbReference>
<dbReference type="Pfam" id="PF03981">
    <property type="entry name" value="Ubiq_cyt_C_chap"/>
    <property type="match status" value="1"/>
</dbReference>
<keyword evidence="4" id="KW-1185">Reference proteome</keyword>
<feature type="domain" description="Ubiquinol-cytochrome c chaperone" evidence="2">
    <location>
        <begin position="37"/>
        <end position="169"/>
    </location>
</feature>
<evidence type="ECO:0000256" key="1">
    <source>
        <dbReference type="ARBA" id="ARBA00006436"/>
    </source>
</evidence>
<dbReference type="RefSeq" id="WP_014078126.1">
    <property type="nucleotide sequence ID" value="NZ_JACHKA010000001.1"/>
</dbReference>
<evidence type="ECO:0000259" key="2">
    <source>
        <dbReference type="Pfam" id="PF03981"/>
    </source>
</evidence>
<dbReference type="InterPro" id="IPR021150">
    <property type="entry name" value="Ubiq_cyt_c_chap"/>
</dbReference>
<accession>A0ABR6NL83</accession>
<dbReference type="EMBL" id="JACHKA010000001">
    <property type="protein sequence ID" value="MBB5987891.1"/>
    <property type="molecule type" value="Genomic_DNA"/>
</dbReference>
<reference evidence="3 4" key="1">
    <citation type="submission" date="2020-08" db="EMBL/GenBank/DDBJ databases">
        <title>Exploring microbial biodiversity for novel pathways involved in the catabolism of aromatic compounds derived from lignin.</title>
        <authorList>
            <person name="Elkins J."/>
        </authorList>
    </citation>
    <scope>NUCLEOTIDE SEQUENCE [LARGE SCALE GENOMIC DNA]</scope>
    <source>
        <strain evidence="3 4">B1D3A</strain>
    </source>
</reference>
<evidence type="ECO:0000313" key="3">
    <source>
        <dbReference type="EMBL" id="MBB5987891.1"/>
    </source>
</evidence>
<proteinExistence type="inferred from homology"/>